<evidence type="ECO:0000256" key="1">
    <source>
        <dbReference type="ARBA" id="ARBA00023015"/>
    </source>
</evidence>
<dbReference type="RefSeq" id="WP_377944531.1">
    <property type="nucleotide sequence ID" value="NZ_JBHUCX010000074.1"/>
</dbReference>
<dbReference type="GO" id="GO:0003677">
    <property type="term" value="F:DNA binding"/>
    <property type="evidence" value="ECO:0007669"/>
    <property type="project" value="UniProtKB-KW"/>
</dbReference>
<evidence type="ECO:0000256" key="2">
    <source>
        <dbReference type="ARBA" id="ARBA00023125"/>
    </source>
</evidence>
<keyword evidence="2 5" id="KW-0238">DNA-binding</keyword>
<dbReference type="PRINTS" id="PR00037">
    <property type="entry name" value="HTHLACR"/>
</dbReference>
<dbReference type="SMART" id="SM01134">
    <property type="entry name" value="DeoRC"/>
    <property type="match status" value="1"/>
</dbReference>
<dbReference type="SMART" id="SM00420">
    <property type="entry name" value="HTH_DEOR"/>
    <property type="match status" value="1"/>
</dbReference>
<feature type="domain" description="HTH deoR-type" evidence="4">
    <location>
        <begin position="3"/>
        <end position="58"/>
    </location>
</feature>
<dbReference type="InterPro" id="IPR018356">
    <property type="entry name" value="Tscrpt_reg_HTH_DeoR_CS"/>
</dbReference>
<dbReference type="InterPro" id="IPR014036">
    <property type="entry name" value="DeoR-like_C"/>
</dbReference>
<dbReference type="InterPro" id="IPR036388">
    <property type="entry name" value="WH-like_DNA-bd_sf"/>
</dbReference>
<comment type="caution">
    <text evidence="5">The sequence shown here is derived from an EMBL/GenBank/DDBJ whole genome shotgun (WGS) entry which is preliminary data.</text>
</comment>
<dbReference type="PANTHER" id="PTHR30363">
    <property type="entry name" value="HTH-TYPE TRANSCRIPTIONAL REGULATOR SRLR-RELATED"/>
    <property type="match status" value="1"/>
</dbReference>
<dbReference type="InterPro" id="IPR001034">
    <property type="entry name" value="DeoR_HTH"/>
</dbReference>
<evidence type="ECO:0000313" key="5">
    <source>
        <dbReference type="EMBL" id="MFD1676623.1"/>
    </source>
</evidence>
<protein>
    <submittedName>
        <fullName evidence="5">DeoR/GlpR family DNA-binding transcription regulator</fullName>
    </submittedName>
</protein>
<dbReference type="PROSITE" id="PS00894">
    <property type="entry name" value="HTH_DEOR_1"/>
    <property type="match status" value="1"/>
</dbReference>
<dbReference type="InterPro" id="IPR037171">
    <property type="entry name" value="NagB/RpiA_transferase-like"/>
</dbReference>
<dbReference type="Pfam" id="PF08220">
    <property type="entry name" value="HTH_DeoR"/>
    <property type="match status" value="1"/>
</dbReference>
<gene>
    <name evidence="5" type="ORF">ACFSB2_18280</name>
</gene>
<dbReference type="Gene3D" id="1.10.10.10">
    <property type="entry name" value="Winged helix-like DNA-binding domain superfamily/Winged helix DNA-binding domain"/>
    <property type="match status" value="1"/>
</dbReference>
<dbReference type="SUPFAM" id="SSF100950">
    <property type="entry name" value="NagB/RpiA/CoA transferase-like"/>
    <property type="match status" value="1"/>
</dbReference>
<evidence type="ECO:0000259" key="4">
    <source>
        <dbReference type="PROSITE" id="PS51000"/>
    </source>
</evidence>
<evidence type="ECO:0000256" key="3">
    <source>
        <dbReference type="ARBA" id="ARBA00023163"/>
    </source>
</evidence>
<dbReference type="EMBL" id="JBHUCX010000074">
    <property type="protein sequence ID" value="MFD1676623.1"/>
    <property type="molecule type" value="Genomic_DNA"/>
</dbReference>
<dbReference type="InterPro" id="IPR036390">
    <property type="entry name" value="WH_DNA-bd_sf"/>
</dbReference>
<organism evidence="5 6">
    <name type="scientific">Alicyclobacillus fodiniaquatilis</name>
    <dbReference type="NCBI Taxonomy" id="1661150"/>
    <lineage>
        <taxon>Bacteria</taxon>
        <taxon>Bacillati</taxon>
        <taxon>Bacillota</taxon>
        <taxon>Bacilli</taxon>
        <taxon>Bacillales</taxon>
        <taxon>Alicyclobacillaceae</taxon>
        <taxon>Alicyclobacillus</taxon>
    </lineage>
</organism>
<sequence>MLVAERRKRIKALLMQDGSVKVADLVTMFEVSEETVRRDLHELERAGIALKNYGGAILADEVDVAPTPAPSVQQRKVHLAVEKDAIGRCAAAMVGTEQVVMLDAGSTTSCVARYLADSEQVTVVTNSITVADSLSQNQHASVFVLGGKLHPNFMSLIAPYPEEEIRKFSADIVFLGASGITLDKGFTSVDVYEAQVKRAMIEVARKVVVVADHSKFEKRGLVSFSDFANVDVLITSKMADSEIVKQIEAMGVEVLLCELS</sequence>
<dbReference type="SUPFAM" id="SSF46785">
    <property type="entry name" value="Winged helix' DNA-binding domain"/>
    <property type="match status" value="1"/>
</dbReference>
<keyword evidence="3" id="KW-0804">Transcription</keyword>
<reference evidence="6" key="1">
    <citation type="journal article" date="2019" name="Int. J. Syst. Evol. Microbiol.">
        <title>The Global Catalogue of Microorganisms (GCM) 10K type strain sequencing project: providing services to taxonomists for standard genome sequencing and annotation.</title>
        <authorList>
            <consortium name="The Broad Institute Genomics Platform"/>
            <consortium name="The Broad Institute Genome Sequencing Center for Infectious Disease"/>
            <person name="Wu L."/>
            <person name="Ma J."/>
        </authorList>
    </citation>
    <scope>NUCLEOTIDE SEQUENCE [LARGE SCALE GENOMIC DNA]</scope>
    <source>
        <strain evidence="6">CGMCC 1.12286</strain>
    </source>
</reference>
<dbReference type="PANTHER" id="PTHR30363:SF44">
    <property type="entry name" value="AGA OPERON TRANSCRIPTIONAL REPRESSOR-RELATED"/>
    <property type="match status" value="1"/>
</dbReference>
<accession>A0ABW4JM30</accession>
<proteinExistence type="predicted"/>
<keyword evidence="6" id="KW-1185">Reference proteome</keyword>
<dbReference type="PROSITE" id="PS51000">
    <property type="entry name" value="HTH_DEOR_2"/>
    <property type="match status" value="1"/>
</dbReference>
<keyword evidence="1" id="KW-0805">Transcription regulation</keyword>
<dbReference type="Gene3D" id="3.40.50.1360">
    <property type="match status" value="1"/>
</dbReference>
<dbReference type="InterPro" id="IPR050313">
    <property type="entry name" value="Carb_Metab_HTH_regulators"/>
</dbReference>
<evidence type="ECO:0000313" key="6">
    <source>
        <dbReference type="Proteomes" id="UP001597079"/>
    </source>
</evidence>
<dbReference type="Pfam" id="PF00455">
    <property type="entry name" value="DeoRC"/>
    <property type="match status" value="1"/>
</dbReference>
<dbReference type="Proteomes" id="UP001597079">
    <property type="component" value="Unassembled WGS sequence"/>
</dbReference>
<name>A0ABW4JM30_9BACL</name>